<evidence type="ECO:0000313" key="19">
    <source>
        <dbReference type="RefSeq" id="XP_055861395.1"/>
    </source>
</evidence>
<dbReference type="RefSeq" id="XP_055861395.1">
    <property type="nucleotide sequence ID" value="XM_056005420.1"/>
</dbReference>
<dbReference type="InterPro" id="IPR021190">
    <property type="entry name" value="Pept_M10A"/>
</dbReference>
<dbReference type="RefSeq" id="XP_055861396.1">
    <property type="nucleotide sequence ID" value="XM_056005421.1"/>
</dbReference>
<dbReference type="Pfam" id="PF00045">
    <property type="entry name" value="Hemopexin"/>
    <property type="match status" value="4"/>
</dbReference>
<keyword evidence="8" id="KW-0482">Metalloprotease</keyword>
<evidence type="ECO:0000256" key="4">
    <source>
        <dbReference type="ARBA" id="ARBA00022729"/>
    </source>
</evidence>
<feature type="binding site" evidence="11">
    <location>
        <position position="416"/>
    </location>
    <ligand>
        <name>Ca(2+)</name>
        <dbReference type="ChEBI" id="CHEBI:29108"/>
        <label>1</label>
    </ligand>
</feature>
<dbReference type="GO" id="GO:0030198">
    <property type="term" value="P:extracellular matrix organization"/>
    <property type="evidence" value="ECO:0007669"/>
    <property type="project" value="TreeGrafter"/>
</dbReference>
<dbReference type="GO" id="GO:0004222">
    <property type="term" value="F:metalloendopeptidase activity"/>
    <property type="evidence" value="ECO:0007669"/>
    <property type="project" value="InterPro"/>
</dbReference>
<feature type="binding site" evidence="11">
    <location>
        <position position="407"/>
    </location>
    <ligand>
        <name>Ca(2+)</name>
        <dbReference type="ChEBI" id="CHEBI:29108"/>
        <label>2</label>
    </ligand>
</feature>
<feature type="repeat" description="Hemopexin" evidence="12">
    <location>
        <begin position="676"/>
        <end position="723"/>
    </location>
</feature>
<keyword evidence="7 11" id="KW-0862">Zinc</keyword>
<evidence type="ECO:0000256" key="9">
    <source>
        <dbReference type="ARBA" id="ARBA00023145"/>
    </source>
</evidence>
<dbReference type="InterPro" id="IPR018487">
    <property type="entry name" value="Hemopexin-like_repeat"/>
</dbReference>
<feature type="binding site" evidence="11">
    <location>
        <position position="535"/>
    </location>
    <ligand>
        <name>Ca(2+)</name>
        <dbReference type="ChEBI" id="CHEBI:29108"/>
        <label>4</label>
    </ligand>
</feature>
<feature type="binding site" evidence="11">
    <location>
        <position position="680"/>
    </location>
    <ligand>
        <name>Ca(2+)</name>
        <dbReference type="ChEBI" id="CHEBI:29108"/>
        <label>4</label>
    </ligand>
</feature>
<dbReference type="CDD" id="cd04278">
    <property type="entry name" value="ZnMc_MMP"/>
    <property type="match status" value="1"/>
</dbReference>
<feature type="repeat" description="Hemopexin" evidence="12">
    <location>
        <begin position="578"/>
        <end position="626"/>
    </location>
</feature>
<dbReference type="InterPro" id="IPR036375">
    <property type="entry name" value="Hemopexin-like_dom_sf"/>
</dbReference>
<evidence type="ECO:0000313" key="15">
    <source>
        <dbReference type="Proteomes" id="UP001165740"/>
    </source>
</evidence>
<keyword evidence="11" id="KW-0106">Calcium</keyword>
<dbReference type="GO" id="GO:0031012">
    <property type="term" value="C:extracellular matrix"/>
    <property type="evidence" value="ECO:0007669"/>
    <property type="project" value="InterPro"/>
</dbReference>
<dbReference type="SUPFAM" id="SSF55486">
    <property type="entry name" value="Metalloproteases ('zincins'), catalytic domain"/>
    <property type="match status" value="1"/>
</dbReference>
<protein>
    <submittedName>
        <fullName evidence="16 17">Matrix metalloproteinase-17-like isoform X1</fullName>
    </submittedName>
</protein>
<gene>
    <name evidence="16 17 18 19 20" type="primary">LOC106073705</name>
</gene>
<dbReference type="InterPro" id="IPR002477">
    <property type="entry name" value="Peptidoglycan-bd-like"/>
</dbReference>
<dbReference type="GO" id="GO:0005615">
    <property type="term" value="C:extracellular space"/>
    <property type="evidence" value="ECO:0007669"/>
    <property type="project" value="TreeGrafter"/>
</dbReference>
<feature type="binding site" evidence="11">
    <location>
        <position position="390"/>
    </location>
    <ligand>
        <name>Ca(2+)</name>
        <dbReference type="ChEBI" id="CHEBI:29108"/>
        <label>3</label>
    </ligand>
</feature>
<dbReference type="Pfam" id="PF00413">
    <property type="entry name" value="Peptidase_M10"/>
    <property type="match status" value="1"/>
</dbReference>
<comment type="cofactor">
    <cofactor evidence="11">
        <name>Ca(2+)</name>
        <dbReference type="ChEBI" id="CHEBI:29108"/>
    </cofactor>
    <text evidence="11">Can bind about 5 Ca(2+) ions per subunit.</text>
</comment>
<dbReference type="SMART" id="SM00235">
    <property type="entry name" value="ZnMc"/>
    <property type="match status" value="1"/>
</dbReference>
<dbReference type="InterPro" id="IPR000585">
    <property type="entry name" value="Hemopexin-like_dom"/>
</dbReference>
<dbReference type="InterPro" id="IPR001818">
    <property type="entry name" value="Pept_M10_metallopeptidase"/>
</dbReference>
<dbReference type="PANTHER" id="PTHR10201:SF291">
    <property type="entry name" value="MATRIX METALLOPROTEINASE 1, ISOFORM C-RELATED"/>
    <property type="match status" value="1"/>
</dbReference>
<feature type="binding site" evidence="11">
    <location>
        <position position="409"/>
    </location>
    <ligand>
        <name>Ca(2+)</name>
        <dbReference type="ChEBI" id="CHEBI:29108"/>
        <label>2</label>
    </ligand>
</feature>
<feature type="binding site" evidence="11">
    <location>
        <position position="385"/>
    </location>
    <ligand>
        <name>Zn(2+)</name>
        <dbReference type="ChEBI" id="CHEBI:29105"/>
        <label>1</label>
    </ligand>
</feature>
<feature type="binding site" evidence="11">
    <location>
        <position position="391"/>
    </location>
    <ligand>
        <name>Ca(2+)</name>
        <dbReference type="ChEBI" id="CHEBI:29108"/>
        <label>3</label>
    </ligand>
</feature>
<dbReference type="Pfam" id="PF01471">
    <property type="entry name" value="PG_binding_1"/>
    <property type="match status" value="1"/>
</dbReference>
<dbReference type="SUPFAM" id="SSF47090">
    <property type="entry name" value="PGBD-like"/>
    <property type="match status" value="1"/>
</dbReference>
<dbReference type="AlphaFoldDB" id="A0A9W2YF80"/>
<keyword evidence="9" id="KW-0865">Zymogen</keyword>
<dbReference type="GO" id="GO:0006508">
    <property type="term" value="P:proteolysis"/>
    <property type="evidence" value="ECO:0007669"/>
    <property type="project" value="UniProtKB-KW"/>
</dbReference>
<dbReference type="OrthoDB" id="406838at2759"/>
<evidence type="ECO:0000256" key="3">
    <source>
        <dbReference type="ARBA" id="ARBA00022723"/>
    </source>
</evidence>
<reference evidence="16 17" key="1">
    <citation type="submission" date="2025-04" db="UniProtKB">
        <authorList>
            <consortium name="RefSeq"/>
        </authorList>
    </citation>
    <scope>IDENTIFICATION</scope>
</reference>
<dbReference type="GO" id="GO:0030574">
    <property type="term" value="P:collagen catabolic process"/>
    <property type="evidence" value="ECO:0007669"/>
    <property type="project" value="TreeGrafter"/>
</dbReference>
<name>A0A9W2YF80_BIOGL</name>
<dbReference type="RefSeq" id="XP_055861393.1">
    <property type="nucleotide sequence ID" value="XM_056005418.1"/>
</dbReference>
<keyword evidence="3 11" id="KW-0479">Metal-binding</keyword>
<comment type="cofactor">
    <cofactor evidence="11">
        <name>Zn(2+)</name>
        <dbReference type="ChEBI" id="CHEBI:29105"/>
    </cofactor>
    <text evidence="11">Binds 2 Zn(2+) ions per subunit.</text>
</comment>
<dbReference type="InterPro" id="IPR006026">
    <property type="entry name" value="Peptidase_Metallo"/>
</dbReference>
<feature type="compositionally biased region" description="Basic and acidic residues" evidence="13">
    <location>
        <begin position="509"/>
        <end position="528"/>
    </location>
</feature>
<organism evidence="15 16">
    <name type="scientific">Biomphalaria glabrata</name>
    <name type="common">Bloodfluke planorb</name>
    <name type="synonym">Freshwater snail</name>
    <dbReference type="NCBI Taxonomy" id="6526"/>
    <lineage>
        <taxon>Eukaryota</taxon>
        <taxon>Metazoa</taxon>
        <taxon>Spiralia</taxon>
        <taxon>Lophotrochozoa</taxon>
        <taxon>Mollusca</taxon>
        <taxon>Gastropoda</taxon>
        <taxon>Heterobranchia</taxon>
        <taxon>Euthyneura</taxon>
        <taxon>Panpulmonata</taxon>
        <taxon>Hygrophila</taxon>
        <taxon>Lymnaeoidea</taxon>
        <taxon>Planorbidae</taxon>
        <taxon>Biomphalaria</taxon>
    </lineage>
</organism>
<evidence type="ECO:0000256" key="10">
    <source>
        <dbReference type="PIRSR" id="PIRSR621190-1"/>
    </source>
</evidence>
<feature type="binding site" evidence="11">
    <location>
        <position position="438"/>
    </location>
    <ligand>
        <name>Zn(2+)</name>
        <dbReference type="ChEBI" id="CHEBI:29105"/>
        <label>2</label>
        <note>catalytic</note>
    </ligand>
</feature>
<evidence type="ECO:0000256" key="12">
    <source>
        <dbReference type="PROSITE-ProRule" id="PRU01011"/>
    </source>
</evidence>
<evidence type="ECO:0000256" key="2">
    <source>
        <dbReference type="ARBA" id="ARBA00022670"/>
    </source>
</evidence>
<dbReference type="InterPro" id="IPR036365">
    <property type="entry name" value="PGBD-like_sf"/>
</dbReference>
<dbReference type="Gene3D" id="3.40.390.10">
    <property type="entry name" value="Collagenase (Catalytic Domain)"/>
    <property type="match status" value="1"/>
</dbReference>
<feature type="active site" evidence="10">
    <location>
        <position position="435"/>
    </location>
</feature>
<keyword evidence="6" id="KW-0378">Hydrolase</keyword>
<keyword evidence="2" id="KW-0645">Protease</keyword>
<accession>A0A9W2YF80</accession>
<dbReference type="PROSITE" id="PS51642">
    <property type="entry name" value="HEMOPEXIN_2"/>
    <property type="match status" value="4"/>
</dbReference>
<dbReference type="FunFam" id="2.110.10.10:FF:000018">
    <property type="entry name" value="Matrix metallopeptidase 25b"/>
    <property type="match status" value="1"/>
</dbReference>
<feature type="binding site" evidence="11">
    <location>
        <position position="582"/>
    </location>
    <ligand>
        <name>Ca(2+)</name>
        <dbReference type="ChEBI" id="CHEBI:29108"/>
        <label>4</label>
    </ligand>
</feature>
<evidence type="ECO:0000256" key="5">
    <source>
        <dbReference type="ARBA" id="ARBA00022737"/>
    </source>
</evidence>
<evidence type="ECO:0000313" key="17">
    <source>
        <dbReference type="RefSeq" id="XP_055861393.1"/>
    </source>
</evidence>
<evidence type="ECO:0000256" key="6">
    <source>
        <dbReference type="ARBA" id="ARBA00022801"/>
    </source>
</evidence>
<dbReference type="InterPro" id="IPR033739">
    <property type="entry name" value="M10A_MMP"/>
</dbReference>
<dbReference type="SMART" id="SM00120">
    <property type="entry name" value="HX"/>
    <property type="match status" value="4"/>
</dbReference>
<evidence type="ECO:0000256" key="7">
    <source>
        <dbReference type="ARBA" id="ARBA00022833"/>
    </source>
</evidence>
<keyword evidence="15" id="KW-1185">Reference proteome</keyword>
<feature type="binding site" evidence="11">
    <location>
        <position position="434"/>
    </location>
    <ligand>
        <name>Zn(2+)</name>
        <dbReference type="ChEBI" id="CHEBI:29105"/>
        <label>2</label>
        <note>catalytic</note>
    </ligand>
</feature>
<dbReference type="GO" id="GO:0008270">
    <property type="term" value="F:zinc ion binding"/>
    <property type="evidence" value="ECO:0007669"/>
    <property type="project" value="InterPro"/>
</dbReference>
<dbReference type="InterPro" id="IPR024079">
    <property type="entry name" value="MetalloPept_cat_dom_sf"/>
</dbReference>
<dbReference type="CDD" id="cd00094">
    <property type="entry name" value="HX"/>
    <property type="match status" value="1"/>
</dbReference>
<feature type="binding site" evidence="11">
    <location>
        <position position="398"/>
    </location>
    <ligand>
        <name>Zn(2+)</name>
        <dbReference type="ChEBI" id="CHEBI:29105"/>
        <label>1</label>
    </ligand>
</feature>
<evidence type="ECO:0000313" key="16">
    <source>
        <dbReference type="RefSeq" id="XP_055861392.1"/>
    </source>
</evidence>
<dbReference type="OMA" id="DPRYPQD"/>
<feature type="binding site" evidence="11">
    <location>
        <position position="444"/>
    </location>
    <ligand>
        <name>Zn(2+)</name>
        <dbReference type="ChEBI" id="CHEBI:29105"/>
        <label>2</label>
        <note>catalytic</note>
    </ligand>
</feature>
<keyword evidence="4" id="KW-0732">Signal</keyword>
<feature type="region of interest" description="Disordered" evidence="13">
    <location>
        <begin position="507"/>
        <end position="528"/>
    </location>
</feature>
<proteinExistence type="inferred from homology"/>
<feature type="binding site" evidence="11">
    <location>
        <position position="452"/>
    </location>
    <ligand>
        <name>Zn(2+)</name>
        <dbReference type="ChEBI" id="CHEBI:29105"/>
        <label>2</label>
        <note>catalytic</note>
    </ligand>
</feature>
<feature type="binding site" evidence="11">
    <location>
        <position position="339"/>
    </location>
    <ligand>
        <name>Ca(2+)</name>
        <dbReference type="ChEBI" id="CHEBI:29108"/>
        <label>1</label>
    </ligand>
</feature>
<evidence type="ECO:0000259" key="14">
    <source>
        <dbReference type="SMART" id="SM00235"/>
    </source>
</evidence>
<sequence>MLDHLSMSSQCPAAVQLRPPTGCQHVLECLPARPQEVQSCRQHEHLHCQKLTGVKVVGLETMHQSLPVTEATPSCESSLFLCLQNSKDSTCQFLNNIVENDDNIPAKEHASKANYLSNLETNFKHLISSLASHFATPMYGSHTQANNINFNFHKNLDTMEDKCKNEHLGLEKAERNIFDSRRRGQSSFRSPSLKDCMYLRCARWLALSACLFACLGFTDSKPVDVDSYYKQRQASAVKYLAQFGYLRGPTRESQNLMNQEDLTKAIKALQKAGNITQTGVVDKRTADLMTRPRCGNTDDFVDDSRGDSEYRYRRKRFTTGSSKWPKTNLTFRFINYTPDMPQATTRQLISDAFRVWSDATPLSFKEVVDSSADIMIQFASQYHSDGYPFDGKGMVLGHAFFPGNDKGGDTHFDDDENWTANSTDGVDLFMVAAHEFGHALGLAHSGDPSALMYPWYMGFEGKFKLPEDDLRGIISLYGSGEKDRYLPEKDKIKVSMIPDSKRPPIIKPYDIDPTEKPKIKGKSNEPPDPCKSHIDALTVIRTEIFIFIGKWFWRMDSRKLIPNPVEIHQFWYGLPKEVEKIDAVFERPDSKIVFFSGDRYWVFNGNHRTNNFPQEGRPLTEFNIPADVKNIDAAFVWGYNMRTYLVSGDMYWKMNDNNTFVEYDYPRDMRTWKGVPVPVDAAFKDLDGKTFFFQETDFYEFYDMKMQVKPGYPKTFARHWLQCPEAQKVAAAPMISTVSVVNDENNVSSSVALQSHILLVLLLFYKLIVY</sequence>
<feature type="binding site" evidence="11">
    <location>
        <position position="383"/>
    </location>
    <ligand>
        <name>Zn(2+)</name>
        <dbReference type="ChEBI" id="CHEBI:29105"/>
        <label>1</label>
    </ligand>
</feature>
<feature type="binding site" evidence="11">
    <location>
        <position position="413"/>
    </location>
    <ligand>
        <name>Ca(2+)</name>
        <dbReference type="ChEBI" id="CHEBI:29108"/>
        <label>3</label>
    </ligand>
</feature>
<evidence type="ECO:0000256" key="11">
    <source>
        <dbReference type="PIRSR" id="PIRSR621190-2"/>
    </source>
</evidence>
<evidence type="ECO:0000313" key="20">
    <source>
        <dbReference type="RefSeq" id="XP_055861396.1"/>
    </source>
</evidence>
<dbReference type="PRINTS" id="PR00138">
    <property type="entry name" value="MATRIXIN"/>
</dbReference>
<dbReference type="PANTHER" id="PTHR10201">
    <property type="entry name" value="MATRIX METALLOPROTEINASE"/>
    <property type="match status" value="1"/>
</dbReference>
<feature type="domain" description="Peptidase metallopeptidase" evidence="14">
    <location>
        <begin position="320"/>
        <end position="479"/>
    </location>
</feature>
<feature type="binding site" description="in inhibited form" evidence="11">
    <location>
        <position position="294"/>
    </location>
    <ligand>
        <name>Zn(2+)</name>
        <dbReference type="ChEBI" id="CHEBI:29105"/>
        <label>2</label>
        <note>catalytic</note>
    </ligand>
</feature>
<feature type="repeat" description="Hemopexin" evidence="12">
    <location>
        <begin position="628"/>
        <end position="675"/>
    </location>
</feature>
<feature type="binding site" evidence="11">
    <location>
        <position position="634"/>
    </location>
    <ligand>
        <name>Ca(2+)</name>
        <dbReference type="ChEBI" id="CHEBI:29108"/>
        <label>5</label>
    </ligand>
</feature>
<feature type="binding site" evidence="11">
    <location>
        <position position="411"/>
    </location>
    <ligand>
        <name>Zn(2+)</name>
        <dbReference type="ChEBI" id="CHEBI:29105"/>
        <label>1</label>
    </ligand>
</feature>
<dbReference type="RefSeq" id="XP_055861394.1">
    <property type="nucleotide sequence ID" value="XM_056005419.1"/>
</dbReference>
<feature type="binding site" evidence="11">
    <location>
        <position position="373"/>
    </location>
    <ligand>
        <name>Ca(2+)</name>
        <dbReference type="ChEBI" id="CHEBI:29108"/>
        <label>2</label>
    </ligand>
</feature>
<feature type="binding site" evidence="11">
    <location>
        <position position="414"/>
    </location>
    <ligand>
        <name>Ca(2+)</name>
        <dbReference type="ChEBI" id="CHEBI:29108"/>
        <label>1</label>
    </ligand>
</feature>
<evidence type="ECO:0000256" key="13">
    <source>
        <dbReference type="SAM" id="MobiDB-lite"/>
    </source>
</evidence>
<dbReference type="FunFam" id="3.40.390.10:FF:000022">
    <property type="entry name" value="Matrix metalloproteinase 1, isoform C"/>
    <property type="match status" value="1"/>
</dbReference>
<feature type="repeat" description="Hemopexin" evidence="12">
    <location>
        <begin position="531"/>
        <end position="574"/>
    </location>
</feature>
<dbReference type="Proteomes" id="UP001165740">
    <property type="component" value="Chromosome 12"/>
</dbReference>
<comment type="similarity">
    <text evidence="1">Belongs to the peptidase M10A family.</text>
</comment>
<evidence type="ECO:0000256" key="1">
    <source>
        <dbReference type="ARBA" id="ARBA00010370"/>
    </source>
</evidence>
<dbReference type="GeneID" id="106073705"/>
<dbReference type="RefSeq" id="XP_055861392.1">
    <property type="nucleotide sequence ID" value="XM_056005417.1"/>
</dbReference>
<dbReference type="SUPFAM" id="SSF50923">
    <property type="entry name" value="Hemopexin-like domain"/>
    <property type="match status" value="1"/>
</dbReference>
<evidence type="ECO:0000256" key="8">
    <source>
        <dbReference type="ARBA" id="ARBA00023049"/>
    </source>
</evidence>
<dbReference type="Gene3D" id="2.110.10.10">
    <property type="entry name" value="Hemopexin-like domain"/>
    <property type="match status" value="1"/>
</dbReference>
<keyword evidence="5" id="KW-0677">Repeat</keyword>
<feature type="binding site" evidence="11">
    <location>
        <position position="416"/>
    </location>
    <ligand>
        <name>Ca(2+)</name>
        <dbReference type="ChEBI" id="CHEBI:29108"/>
        <label>3</label>
    </ligand>
</feature>
<evidence type="ECO:0000313" key="18">
    <source>
        <dbReference type="RefSeq" id="XP_055861394.1"/>
    </source>
</evidence>